<dbReference type="STRING" id="1116391.PM3016_6082"/>
<dbReference type="Pfam" id="PF14824">
    <property type="entry name" value="Sirohm_synth_M"/>
    <property type="match status" value="1"/>
</dbReference>
<dbReference type="Gene3D" id="1.10.8.610">
    <property type="entry name" value="SirC, precorrin-2 dehydrogenase, C-terminal helical domain-like"/>
    <property type="match status" value="1"/>
</dbReference>
<dbReference type="GO" id="GO:0004325">
    <property type="term" value="F:ferrochelatase activity"/>
    <property type="evidence" value="ECO:0007669"/>
    <property type="project" value="InterPro"/>
</dbReference>
<dbReference type="RefSeq" id="WP_014371968.1">
    <property type="nucleotide sequence ID" value="NC_016935.1"/>
</dbReference>
<dbReference type="InterPro" id="IPR042518">
    <property type="entry name" value="SirC_C"/>
</dbReference>
<evidence type="ECO:0000256" key="1">
    <source>
        <dbReference type="ARBA" id="ARBA00005010"/>
    </source>
</evidence>
<keyword evidence="10" id="KW-1185">Reference proteome</keyword>
<keyword evidence="3" id="KW-0560">Oxidoreductase</keyword>
<dbReference type="InterPro" id="IPR028161">
    <property type="entry name" value="Met8-like"/>
</dbReference>
<dbReference type="UniPathway" id="UPA00262">
    <property type="reaction ID" value="UER00222"/>
</dbReference>
<dbReference type="NCBIfam" id="TIGR01470">
    <property type="entry name" value="cysG_Nterm"/>
    <property type="match status" value="1"/>
</dbReference>
<dbReference type="SUPFAM" id="SSF75615">
    <property type="entry name" value="Siroheme synthase middle domains-like"/>
    <property type="match status" value="1"/>
</dbReference>
<evidence type="ECO:0000256" key="5">
    <source>
        <dbReference type="ARBA" id="ARBA00023244"/>
    </source>
</evidence>
<keyword evidence="4" id="KW-0520">NAD</keyword>
<dbReference type="Proteomes" id="UP000007523">
    <property type="component" value="Chromosome"/>
</dbReference>
<dbReference type="KEGG" id="pmq:PM3016_6082"/>
<dbReference type="Gene3D" id="3.40.50.720">
    <property type="entry name" value="NAD(P)-binding Rossmann-like Domain"/>
    <property type="match status" value="1"/>
</dbReference>
<protein>
    <recommendedName>
        <fullName evidence="2">precorrin-2 dehydrogenase</fullName>
        <ecNumber evidence="2">1.3.1.76</ecNumber>
    </recommendedName>
</protein>
<evidence type="ECO:0000256" key="2">
    <source>
        <dbReference type="ARBA" id="ARBA00012400"/>
    </source>
</evidence>
<dbReference type="SUPFAM" id="SSF51735">
    <property type="entry name" value="NAD(P)-binding Rossmann-fold domains"/>
    <property type="match status" value="1"/>
</dbReference>
<dbReference type="InterPro" id="IPR028281">
    <property type="entry name" value="Sirohaem_synthase_central"/>
</dbReference>
<dbReference type="PANTHER" id="PTHR35330:SF1">
    <property type="entry name" value="SIROHEME BIOSYNTHESIS PROTEIN MET8"/>
    <property type="match status" value="1"/>
</dbReference>
<feature type="compositionally biased region" description="Basic and acidic residues" evidence="7">
    <location>
        <begin position="243"/>
        <end position="254"/>
    </location>
</feature>
<dbReference type="AlphaFoldDB" id="H6NR36"/>
<proteinExistence type="predicted"/>
<evidence type="ECO:0000256" key="6">
    <source>
        <dbReference type="ARBA" id="ARBA00047561"/>
    </source>
</evidence>
<gene>
    <name evidence="9" type="ORF">PM3016_6082</name>
</gene>
<evidence type="ECO:0000259" key="8">
    <source>
        <dbReference type="Pfam" id="PF14824"/>
    </source>
</evidence>
<accession>H6NR36</accession>
<dbReference type="EC" id="1.3.1.76" evidence="2"/>
<evidence type="ECO:0000313" key="9">
    <source>
        <dbReference type="EMBL" id="AFC32729.1"/>
    </source>
</evidence>
<feature type="region of interest" description="Disordered" evidence="7">
    <location>
        <begin position="233"/>
        <end position="254"/>
    </location>
</feature>
<comment type="catalytic activity">
    <reaction evidence="6">
        <text>precorrin-2 + NAD(+) = sirohydrochlorin + NADH + 2 H(+)</text>
        <dbReference type="Rhea" id="RHEA:15613"/>
        <dbReference type="ChEBI" id="CHEBI:15378"/>
        <dbReference type="ChEBI" id="CHEBI:57540"/>
        <dbReference type="ChEBI" id="CHEBI:57945"/>
        <dbReference type="ChEBI" id="CHEBI:58351"/>
        <dbReference type="ChEBI" id="CHEBI:58827"/>
        <dbReference type="EC" id="1.3.1.76"/>
    </reaction>
</comment>
<comment type="pathway">
    <text evidence="1">Porphyrin-containing compound metabolism; siroheme biosynthesis; sirohydrochlorin from precorrin-2: step 1/1.</text>
</comment>
<organism evidence="9 10">
    <name type="scientific">Paenibacillus mucilaginosus 3016</name>
    <dbReference type="NCBI Taxonomy" id="1116391"/>
    <lineage>
        <taxon>Bacteria</taxon>
        <taxon>Bacillati</taxon>
        <taxon>Bacillota</taxon>
        <taxon>Bacilli</taxon>
        <taxon>Bacillales</taxon>
        <taxon>Paenibacillaceae</taxon>
        <taxon>Paenibacillus</taxon>
    </lineage>
</organism>
<dbReference type="InterPro" id="IPR006367">
    <property type="entry name" value="Sirohaem_synthase_N"/>
</dbReference>
<dbReference type="GO" id="GO:0043115">
    <property type="term" value="F:precorrin-2 dehydrogenase activity"/>
    <property type="evidence" value="ECO:0007669"/>
    <property type="project" value="UniProtKB-EC"/>
</dbReference>
<evidence type="ECO:0000256" key="3">
    <source>
        <dbReference type="ARBA" id="ARBA00023002"/>
    </source>
</evidence>
<dbReference type="EMBL" id="CP003235">
    <property type="protein sequence ID" value="AFC32729.1"/>
    <property type="molecule type" value="Genomic_DNA"/>
</dbReference>
<evidence type="ECO:0000256" key="4">
    <source>
        <dbReference type="ARBA" id="ARBA00023027"/>
    </source>
</evidence>
<dbReference type="HOGENOM" id="CLU_011276_8_1_9"/>
<evidence type="ECO:0000313" key="10">
    <source>
        <dbReference type="Proteomes" id="UP000007523"/>
    </source>
</evidence>
<dbReference type="Pfam" id="PF13241">
    <property type="entry name" value="NAD_binding_7"/>
    <property type="match status" value="1"/>
</dbReference>
<keyword evidence="5" id="KW-0627">Porphyrin biosynthesis</keyword>
<sequence length="254" mass="27990">MGKAYYPVLLDLQNRICVIVGGGQVAERKAASLLEAGAMVKIIAPEVTPRIEAWGEEERIGLRRERYSPGMTELREAQLIFAATDHAGVNAQVKREAEELGTLFNSADDQESGGFIVPAVVRRGRLTVAVSTSGASPALAAALKRRLEAVFPAAYEPYLELLHDLRTSIQEWVPDTRIRQEMFRGILAWPLLEVLEREHGEAAAGWKSLLLERLRRDPSPAGVERTGEWLLEQVRQPGSGGDSGHRSDYRSNPG</sequence>
<feature type="domain" description="Siroheme synthase central" evidence="8">
    <location>
        <begin position="123"/>
        <end position="149"/>
    </location>
</feature>
<dbReference type="PANTHER" id="PTHR35330">
    <property type="entry name" value="SIROHEME BIOSYNTHESIS PROTEIN MET8"/>
    <property type="match status" value="1"/>
</dbReference>
<name>H6NR36_9BACL</name>
<dbReference type="GO" id="GO:0019354">
    <property type="term" value="P:siroheme biosynthetic process"/>
    <property type="evidence" value="ECO:0007669"/>
    <property type="project" value="UniProtKB-UniPathway"/>
</dbReference>
<dbReference type="InterPro" id="IPR036291">
    <property type="entry name" value="NAD(P)-bd_dom_sf"/>
</dbReference>
<evidence type="ECO:0000256" key="7">
    <source>
        <dbReference type="SAM" id="MobiDB-lite"/>
    </source>
</evidence>
<reference evidence="9 10" key="1">
    <citation type="journal article" date="2012" name="J. Bacteriol.">
        <title>Complete Genome Sequence of Paenibacillus mucilaginosus 3016, a Bacterium Functional as Microbial Fertilizer.</title>
        <authorList>
            <person name="Ma M."/>
            <person name="Wang Z."/>
            <person name="Li L."/>
            <person name="Jiang X."/>
            <person name="Guan D."/>
            <person name="Cao F."/>
            <person name="Chen H."/>
            <person name="Wang X."/>
            <person name="Shen D."/>
            <person name="Du B."/>
            <person name="Li J."/>
        </authorList>
    </citation>
    <scope>NUCLEOTIDE SEQUENCE [LARGE SCALE GENOMIC DNA]</scope>
    <source>
        <strain evidence="9 10">3016</strain>
    </source>
</reference>